<keyword evidence="3" id="KW-1185">Reference proteome</keyword>
<reference evidence="2 3" key="1">
    <citation type="submission" date="2018-09" db="EMBL/GenBank/DDBJ databases">
        <title>Rhizobium sp. MAE2-X.</title>
        <authorList>
            <person name="Lee Y."/>
            <person name="Jeon C.O."/>
        </authorList>
    </citation>
    <scope>NUCLEOTIDE SEQUENCE [LARGE SCALE GENOMIC DNA]</scope>
    <source>
        <strain evidence="2 3">MAE2-X</strain>
    </source>
</reference>
<dbReference type="SMART" id="SM00347">
    <property type="entry name" value="HTH_MARR"/>
    <property type="match status" value="1"/>
</dbReference>
<proteinExistence type="predicted"/>
<feature type="domain" description="HTH marR-type" evidence="1">
    <location>
        <begin position="49"/>
        <end position="188"/>
    </location>
</feature>
<dbReference type="PROSITE" id="PS50995">
    <property type="entry name" value="HTH_MARR_2"/>
    <property type="match status" value="1"/>
</dbReference>
<dbReference type="SUPFAM" id="SSF46785">
    <property type="entry name" value="Winged helix' DNA-binding domain"/>
    <property type="match status" value="1"/>
</dbReference>
<dbReference type="InterPro" id="IPR036390">
    <property type="entry name" value="WH_DNA-bd_sf"/>
</dbReference>
<dbReference type="InterPro" id="IPR039422">
    <property type="entry name" value="MarR/SlyA-like"/>
</dbReference>
<sequence length="202" mass="22043">MPKAFILLFAPLDLCYAGTMMSSSHPHPAGDEPVTETQDALSVGGDSSLATIGHAMTRMRLLIGRRFIGRMALQRIGTGLELSDLDAIGVIKRIGSQQEVTVGTIAEQLRIDPSRGSRIVADLVKQGLLERAASQEDGRRSLVRVTAAGRKVLDEIEAIKRETITEATAGWSNEDVEAFGRLYARFTEGLEAQFKRFEQDEG</sequence>
<dbReference type="Pfam" id="PF12802">
    <property type="entry name" value="MarR_2"/>
    <property type="match status" value="1"/>
</dbReference>
<dbReference type="PANTHER" id="PTHR33164">
    <property type="entry name" value="TRANSCRIPTIONAL REGULATOR, MARR FAMILY"/>
    <property type="match status" value="1"/>
</dbReference>
<evidence type="ECO:0000259" key="1">
    <source>
        <dbReference type="PROSITE" id="PS50995"/>
    </source>
</evidence>
<dbReference type="InterPro" id="IPR036388">
    <property type="entry name" value="WH-like_DNA-bd_sf"/>
</dbReference>
<evidence type="ECO:0000313" key="2">
    <source>
        <dbReference type="EMBL" id="QRF54040.1"/>
    </source>
</evidence>
<gene>
    <name evidence="2" type="ORF">D4A92_12975</name>
</gene>
<organism evidence="2 3">
    <name type="scientific">Rhizobium rosettiformans</name>
    <dbReference type="NCBI Taxonomy" id="1368430"/>
    <lineage>
        <taxon>Bacteria</taxon>
        <taxon>Pseudomonadati</taxon>
        <taxon>Pseudomonadota</taxon>
        <taxon>Alphaproteobacteria</taxon>
        <taxon>Hyphomicrobiales</taxon>
        <taxon>Rhizobiaceae</taxon>
        <taxon>Rhizobium/Agrobacterium group</taxon>
        <taxon>Rhizobium</taxon>
    </lineage>
</organism>
<accession>A0ABX7F2N3</accession>
<name>A0ABX7F2N3_9HYPH</name>
<protein>
    <submittedName>
        <fullName evidence="2">MarR family transcriptional regulator</fullName>
    </submittedName>
</protein>
<dbReference type="RefSeq" id="WP_246754110.1">
    <property type="nucleotide sequence ID" value="NZ_CP032405.1"/>
</dbReference>
<dbReference type="PANTHER" id="PTHR33164:SF57">
    <property type="entry name" value="MARR-FAMILY TRANSCRIPTIONAL REGULATOR"/>
    <property type="match status" value="1"/>
</dbReference>
<dbReference type="Proteomes" id="UP000596351">
    <property type="component" value="Chromosome"/>
</dbReference>
<evidence type="ECO:0000313" key="3">
    <source>
        <dbReference type="Proteomes" id="UP000596351"/>
    </source>
</evidence>
<dbReference type="Gene3D" id="1.10.10.10">
    <property type="entry name" value="Winged helix-like DNA-binding domain superfamily/Winged helix DNA-binding domain"/>
    <property type="match status" value="1"/>
</dbReference>
<dbReference type="PRINTS" id="PR00598">
    <property type="entry name" value="HTHMARR"/>
</dbReference>
<dbReference type="EMBL" id="CP032405">
    <property type="protein sequence ID" value="QRF54040.1"/>
    <property type="molecule type" value="Genomic_DNA"/>
</dbReference>
<dbReference type="InterPro" id="IPR000835">
    <property type="entry name" value="HTH_MarR-typ"/>
</dbReference>